<keyword evidence="4" id="KW-0547">Nucleotide-binding</keyword>
<evidence type="ECO:0000256" key="6">
    <source>
        <dbReference type="ARBA" id="ARBA00022840"/>
    </source>
</evidence>
<dbReference type="SUPFAM" id="SSF53613">
    <property type="entry name" value="Ribokinase-like"/>
    <property type="match status" value="1"/>
</dbReference>
<comment type="similarity">
    <text evidence="1">Belongs to the pyridoxine kinase family.</text>
</comment>
<name>A0AAW0BX47_9AGAR</name>
<evidence type="ECO:0000313" key="9">
    <source>
        <dbReference type="Proteomes" id="UP001362999"/>
    </source>
</evidence>
<accession>A0AAW0BX47</accession>
<gene>
    <name evidence="8" type="ORF">R3P38DRAFT_2923934</name>
</gene>
<evidence type="ECO:0000256" key="3">
    <source>
        <dbReference type="ARBA" id="ARBA00022679"/>
    </source>
</evidence>
<evidence type="ECO:0000256" key="2">
    <source>
        <dbReference type="ARBA" id="ARBA00012104"/>
    </source>
</evidence>
<dbReference type="GO" id="GO:0008478">
    <property type="term" value="F:pyridoxal kinase activity"/>
    <property type="evidence" value="ECO:0007669"/>
    <property type="project" value="UniProtKB-EC"/>
</dbReference>
<organism evidence="8 9">
    <name type="scientific">Favolaschia claudopus</name>
    <dbReference type="NCBI Taxonomy" id="2862362"/>
    <lineage>
        <taxon>Eukaryota</taxon>
        <taxon>Fungi</taxon>
        <taxon>Dikarya</taxon>
        <taxon>Basidiomycota</taxon>
        <taxon>Agaricomycotina</taxon>
        <taxon>Agaricomycetes</taxon>
        <taxon>Agaricomycetidae</taxon>
        <taxon>Agaricales</taxon>
        <taxon>Marasmiineae</taxon>
        <taxon>Mycenaceae</taxon>
        <taxon>Favolaschia</taxon>
    </lineage>
</organism>
<evidence type="ECO:0000313" key="8">
    <source>
        <dbReference type="EMBL" id="KAK7031489.1"/>
    </source>
</evidence>
<evidence type="ECO:0000256" key="4">
    <source>
        <dbReference type="ARBA" id="ARBA00022741"/>
    </source>
</evidence>
<dbReference type="InterPro" id="IPR029056">
    <property type="entry name" value="Ribokinase-like"/>
</dbReference>
<dbReference type="EC" id="2.7.1.35" evidence="2"/>
<dbReference type="Pfam" id="PF08543">
    <property type="entry name" value="Phos_pyr_kin"/>
    <property type="match status" value="1"/>
</dbReference>
<dbReference type="Proteomes" id="UP001362999">
    <property type="component" value="Unassembled WGS sequence"/>
</dbReference>
<keyword evidence="5" id="KW-0418">Kinase</keyword>
<protein>
    <recommendedName>
        <fullName evidence="2">pyridoxal kinase</fullName>
        <ecNumber evidence="2">2.7.1.35</ecNumber>
    </recommendedName>
</protein>
<dbReference type="NCBIfam" id="TIGR00687">
    <property type="entry name" value="pyridox_kin"/>
    <property type="match status" value="1"/>
</dbReference>
<evidence type="ECO:0000256" key="1">
    <source>
        <dbReference type="ARBA" id="ARBA00008805"/>
    </source>
</evidence>
<dbReference type="Gene3D" id="3.40.1190.20">
    <property type="match status" value="1"/>
</dbReference>
<keyword evidence="3" id="KW-0808">Transferase</keyword>
<dbReference type="GO" id="GO:0009443">
    <property type="term" value="P:pyridoxal 5'-phosphate salvage"/>
    <property type="evidence" value="ECO:0007669"/>
    <property type="project" value="InterPro"/>
</dbReference>
<keyword evidence="6" id="KW-0067">ATP-binding</keyword>
<dbReference type="EMBL" id="JAWWNJ010000024">
    <property type="protein sequence ID" value="KAK7031489.1"/>
    <property type="molecule type" value="Genomic_DNA"/>
</dbReference>
<dbReference type="AlphaFoldDB" id="A0AAW0BX47"/>
<dbReference type="PANTHER" id="PTHR10534">
    <property type="entry name" value="PYRIDOXAL KINASE"/>
    <property type="match status" value="1"/>
</dbReference>
<keyword evidence="9" id="KW-1185">Reference proteome</keyword>
<reference evidence="8 9" key="1">
    <citation type="journal article" date="2024" name="J Genomics">
        <title>Draft genome sequencing and assembly of Favolaschia claudopus CIRM-BRFM 2984 isolated from oak limbs.</title>
        <authorList>
            <person name="Navarro D."/>
            <person name="Drula E."/>
            <person name="Chaduli D."/>
            <person name="Cazenave R."/>
            <person name="Ahrendt S."/>
            <person name="Wang J."/>
            <person name="Lipzen A."/>
            <person name="Daum C."/>
            <person name="Barry K."/>
            <person name="Grigoriev I.V."/>
            <person name="Favel A."/>
            <person name="Rosso M.N."/>
            <person name="Martin F."/>
        </authorList>
    </citation>
    <scope>NUCLEOTIDE SEQUENCE [LARGE SCALE GENOMIC DNA]</scope>
    <source>
        <strain evidence="8 9">CIRM-BRFM 2984</strain>
    </source>
</reference>
<dbReference type="GO" id="GO:0005524">
    <property type="term" value="F:ATP binding"/>
    <property type="evidence" value="ECO:0007669"/>
    <property type="project" value="UniProtKB-KW"/>
</dbReference>
<dbReference type="InterPro" id="IPR004625">
    <property type="entry name" value="PyrdxlKinase"/>
</dbReference>
<sequence length="348" mass="38477">MSRVLSIQSHVVFGYVGGKAAVFPLQCLGYDVDVVNTVNFSNHSGYGRFGGTRTTATELSEIFQGLERNELLLPDRLLTGYIPGAEGLQVVADLVTKLKSERPNLIYLLDPVMGDAGRLYVAPDVIPVYRRMLPLSTIITPNWFEVETLTDVKLTDIPSLRRAFHILHQQYGVPNVVISSIPLAPWLRSKLPASIISTLNDDPADYLLCISSSASTNATDTANLLESAVHAQIVPLLPGYFSGVGDLFSALLLAHFNPKDAEGVSRAASQALSKTHAMLQLTHTHAETLPEDERTQTDDEKDGLDPLRKVKRMRGRELRLVQGQDILRGTELKEFREMVPWTGFWEAE</sequence>
<evidence type="ECO:0000256" key="5">
    <source>
        <dbReference type="ARBA" id="ARBA00022777"/>
    </source>
</evidence>
<comment type="caution">
    <text evidence="8">The sequence shown here is derived from an EMBL/GenBank/DDBJ whole genome shotgun (WGS) entry which is preliminary data.</text>
</comment>
<proteinExistence type="inferred from homology"/>
<dbReference type="PANTHER" id="PTHR10534:SF2">
    <property type="entry name" value="PYRIDOXAL KINASE"/>
    <property type="match status" value="1"/>
</dbReference>
<evidence type="ECO:0000259" key="7">
    <source>
        <dbReference type="Pfam" id="PF08543"/>
    </source>
</evidence>
<feature type="domain" description="Pyridoxamine kinase/Phosphomethylpyrimidine kinase" evidence="7">
    <location>
        <begin position="79"/>
        <end position="179"/>
    </location>
</feature>
<dbReference type="CDD" id="cd01173">
    <property type="entry name" value="pyridoxal_pyridoxamine_kinase"/>
    <property type="match status" value="1"/>
</dbReference>
<dbReference type="InterPro" id="IPR013749">
    <property type="entry name" value="PM/HMP-P_kinase-1"/>
</dbReference>
<dbReference type="GO" id="GO:0005829">
    <property type="term" value="C:cytosol"/>
    <property type="evidence" value="ECO:0007669"/>
    <property type="project" value="TreeGrafter"/>
</dbReference>